<dbReference type="Proteomes" id="UP000796761">
    <property type="component" value="Unassembled WGS sequence"/>
</dbReference>
<feature type="compositionally biased region" description="Basic and acidic residues" evidence="1">
    <location>
        <begin position="1"/>
        <end position="12"/>
    </location>
</feature>
<evidence type="ECO:0000256" key="1">
    <source>
        <dbReference type="SAM" id="MobiDB-lite"/>
    </source>
</evidence>
<dbReference type="AlphaFoldDB" id="A0A8K1G6K7"/>
<feature type="region of interest" description="Disordered" evidence="1">
    <location>
        <begin position="1"/>
        <end position="25"/>
    </location>
</feature>
<comment type="caution">
    <text evidence="2">The sequence shown here is derived from an EMBL/GenBank/DDBJ whole genome shotgun (WGS) entry which is preliminary data.</text>
</comment>
<sequence>MVIRKVPMDRTATELSTEGSMPEMSPLDREVLARPWQPHVGRHSAAVGFCPREAAPASPAATTTRGPLSQRAEQTQQSIAGDAENREAGLSEYVTKGVRGSQGCVPERQQPGIATAFY</sequence>
<feature type="compositionally biased region" description="Polar residues" evidence="1">
    <location>
        <begin position="65"/>
        <end position="79"/>
    </location>
</feature>
<gene>
    <name evidence="2" type="ORF">HGM15179_014573</name>
</gene>
<keyword evidence="3" id="KW-1185">Reference proteome</keyword>
<evidence type="ECO:0000313" key="3">
    <source>
        <dbReference type="Proteomes" id="UP000796761"/>
    </source>
</evidence>
<evidence type="ECO:0000313" key="2">
    <source>
        <dbReference type="EMBL" id="TRZ12533.1"/>
    </source>
</evidence>
<feature type="region of interest" description="Disordered" evidence="1">
    <location>
        <begin position="51"/>
        <end position="88"/>
    </location>
</feature>
<accession>A0A8K1G6K7</accession>
<proteinExistence type="predicted"/>
<feature type="compositionally biased region" description="Low complexity" evidence="1">
    <location>
        <begin position="54"/>
        <end position="64"/>
    </location>
</feature>
<organism evidence="2 3">
    <name type="scientific">Zosterops borbonicus</name>
    <dbReference type="NCBI Taxonomy" id="364589"/>
    <lineage>
        <taxon>Eukaryota</taxon>
        <taxon>Metazoa</taxon>
        <taxon>Chordata</taxon>
        <taxon>Craniata</taxon>
        <taxon>Vertebrata</taxon>
        <taxon>Euteleostomi</taxon>
        <taxon>Archelosauria</taxon>
        <taxon>Archosauria</taxon>
        <taxon>Dinosauria</taxon>
        <taxon>Saurischia</taxon>
        <taxon>Theropoda</taxon>
        <taxon>Coelurosauria</taxon>
        <taxon>Aves</taxon>
        <taxon>Neognathae</taxon>
        <taxon>Neoaves</taxon>
        <taxon>Telluraves</taxon>
        <taxon>Australaves</taxon>
        <taxon>Passeriformes</taxon>
        <taxon>Sylvioidea</taxon>
        <taxon>Zosteropidae</taxon>
        <taxon>Zosterops</taxon>
    </lineage>
</organism>
<protein>
    <submittedName>
        <fullName evidence="2">Uncharacterized protein</fullName>
    </submittedName>
</protein>
<reference evidence="2" key="1">
    <citation type="submission" date="2019-04" db="EMBL/GenBank/DDBJ databases">
        <title>Genome assembly of Zosterops borbonicus 15179.</title>
        <authorList>
            <person name="Leroy T."/>
            <person name="Anselmetti Y."/>
            <person name="Tilak M.-K."/>
            <person name="Nabholz B."/>
        </authorList>
    </citation>
    <scope>NUCLEOTIDE SEQUENCE</scope>
    <source>
        <strain evidence="2">HGM_15179</strain>
        <tissue evidence="2">Muscle</tissue>
    </source>
</reference>
<name>A0A8K1G6K7_9PASS</name>
<dbReference type="EMBL" id="SWJQ01000581">
    <property type="protein sequence ID" value="TRZ12533.1"/>
    <property type="molecule type" value="Genomic_DNA"/>
</dbReference>